<reference evidence="1" key="1">
    <citation type="submission" date="2018-01" db="EMBL/GenBank/DDBJ databases">
        <title>An insight into the sialome of Amazonian anophelines.</title>
        <authorList>
            <person name="Ribeiro J.M."/>
            <person name="Scarpassa V."/>
            <person name="Calvo E."/>
        </authorList>
    </citation>
    <scope>NUCLEOTIDE SEQUENCE</scope>
</reference>
<protein>
    <submittedName>
        <fullName evidence="1">Putative secreted protein</fullName>
    </submittedName>
</protein>
<dbReference type="AlphaFoldDB" id="A0A2M4DJZ6"/>
<name>A0A2M4DJZ6_ANODA</name>
<sequence length="78" mass="8793">MEGARARTKRATAPLCKRLLICLRAAAALAAVMMLACQLETAGKVFVCAFHHRSFRGYHCEEQEKEIRKIRFLQPSST</sequence>
<evidence type="ECO:0000313" key="1">
    <source>
        <dbReference type="EMBL" id="MBW77854.1"/>
    </source>
</evidence>
<accession>A0A2M4DJZ6</accession>
<proteinExistence type="predicted"/>
<organism evidence="1">
    <name type="scientific">Anopheles darlingi</name>
    <name type="common">Mosquito</name>
    <dbReference type="NCBI Taxonomy" id="43151"/>
    <lineage>
        <taxon>Eukaryota</taxon>
        <taxon>Metazoa</taxon>
        <taxon>Ecdysozoa</taxon>
        <taxon>Arthropoda</taxon>
        <taxon>Hexapoda</taxon>
        <taxon>Insecta</taxon>
        <taxon>Pterygota</taxon>
        <taxon>Neoptera</taxon>
        <taxon>Endopterygota</taxon>
        <taxon>Diptera</taxon>
        <taxon>Nematocera</taxon>
        <taxon>Culicoidea</taxon>
        <taxon>Culicidae</taxon>
        <taxon>Anophelinae</taxon>
        <taxon>Anopheles</taxon>
    </lineage>
</organism>
<dbReference type="EMBL" id="GGFL01013676">
    <property type="protein sequence ID" value="MBW77854.1"/>
    <property type="molecule type" value="Transcribed_RNA"/>
</dbReference>